<accession>A0ABN1EZ92</accession>
<evidence type="ECO:0000256" key="1">
    <source>
        <dbReference type="SAM" id="Phobius"/>
    </source>
</evidence>
<organism evidence="2 3">
    <name type="scientific">Rhizomicrobium electricum</name>
    <dbReference type="NCBI Taxonomy" id="480070"/>
    <lineage>
        <taxon>Bacteria</taxon>
        <taxon>Pseudomonadati</taxon>
        <taxon>Pseudomonadota</taxon>
        <taxon>Alphaproteobacteria</taxon>
        <taxon>Micropepsales</taxon>
        <taxon>Micropepsaceae</taxon>
        <taxon>Rhizomicrobium</taxon>
    </lineage>
</organism>
<feature type="transmembrane region" description="Helical" evidence="1">
    <location>
        <begin position="50"/>
        <end position="69"/>
    </location>
</feature>
<sequence>MKWLLAGVIGSVAGWLIVSVTQEVAIAVVAGGAIGFLATIALFGTKPLLAVGKVAGAMALGCLAGWLVSSVTDSLKFAMIIGMAIGALATIALSSPRPLASLLKVVGTMGFGFAAGWAIGYAIGDHRIGMLLAIPLGLPLLIAFADTMRLPRHRPF</sequence>
<reference evidence="2 3" key="1">
    <citation type="journal article" date="2019" name="Int. J. Syst. Evol. Microbiol.">
        <title>The Global Catalogue of Microorganisms (GCM) 10K type strain sequencing project: providing services to taxonomists for standard genome sequencing and annotation.</title>
        <authorList>
            <consortium name="The Broad Institute Genomics Platform"/>
            <consortium name="The Broad Institute Genome Sequencing Center for Infectious Disease"/>
            <person name="Wu L."/>
            <person name="Ma J."/>
        </authorList>
    </citation>
    <scope>NUCLEOTIDE SEQUENCE [LARGE SCALE GENOMIC DNA]</scope>
    <source>
        <strain evidence="2 3">JCM 15089</strain>
    </source>
</reference>
<feature type="transmembrane region" description="Helical" evidence="1">
    <location>
        <begin position="75"/>
        <end position="95"/>
    </location>
</feature>
<gene>
    <name evidence="2" type="ORF">GCM10008942_28940</name>
</gene>
<protein>
    <submittedName>
        <fullName evidence="2">Uncharacterized protein</fullName>
    </submittedName>
</protein>
<proteinExistence type="predicted"/>
<evidence type="ECO:0000313" key="2">
    <source>
        <dbReference type="EMBL" id="GAA0578285.1"/>
    </source>
</evidence>
<keyword evidence="1" id="KW-1133">Transmembrane helix</keyword>
<keyword evidence="1" id="KW-0472">Membrane</keyword>
<dbReference type="RefSeq" id="WP_166936674.1">
    <property type="nucleotide sequence ID" value="NZ_BAAADD010000008.1"/>
</dbReference>
<dbReference type="EMBL" id="BAAADD010000008">
    <property type="protein sequence ID" value="GAA0578285.1"/>
    <property type="molecule type" value="Genomic_DNA"/>
</dbReference>
<feature type="transmembrane region" description="Helical" evidence="1">
    <location>
        <begin position="24"/>
        <end position="43"/>
    </location>
</feature>
<dbReference type="Proteomes" id="UP001499951">
    <property type="component" value="Unassembled WGS sequence"/>
</dbReference>
<evidence type="ECO:0000313" key="3">
    <source>
        <dbReference type="Proteomes" id="UP001499951"/>
    </source>
</evidence>
<feature type="transmembrane region" description="Helical" evidence="1">
    <location>
        <begin position="102"/>
        <end position="122"/>
    </location>
</feature>
<comment type="caution">
    <text evidence="2">The sequence shown here is derived from an EMBL/GenBank/DDBJ whole genome shotgun (WGS) entry which is preliminary data.</text>
</comment>
<keyword evidence="3" id="KW-1185">Reference proteome</keyword>
<keyword evidence="1" id="KW-0812">Transmembrane</keyword>
<feature type="transmembrane region" description="Helical" evidence="1">
    <location>
        <begin position="128"/>
        <end position="145"/>
    </location>
</feature>
<name>A0ABN1EZ92_9PROT</name>